<keyword evidence="8" id="KW-0255">Endonuclease</keyword>
<dbReference type="AlphaFoldDB" id="A0AAV7XUQ9"/>
<evidence type="ECO:0000256" key="15">
    <source>
        <dbReference type="ARBA" id="ARBA00023113"/>
    </source>
</evidence>
<dbReference type="GO" id="GO:0015074">
    <property type="term" value="P:DNA integration"/>
    <property type="evidence" value="ECO:0007669"/>
    <property type="project" value="UniProtKB-KW"/>
</dbReference>
<dbReference type="InterPro" id="IPR057670">
    <property type="entry name" value="SH3_retrovirus"/>
</dbReference>
<evidence type="ECO:0000256" key="9">
    <source>
        <dbReference type="ARBA" id="ARBA00022801"/>
    </source>
</evidence>
<evidence type="ECO:0000256" key="3">
    <source>
        <dbReference type="ARBA" id="ARBA00022670"/>
    </source>
</evidence>
<dbReference type="SMART" id="SM00343">
    <property type="entry name" value="ZnF_C2HC"/>
    <property type="match status" value="1"/>
</dbReference>
<dbReference type="Pfam" id="PF13976">
    <property type="entry name" value="gag_pre-integrs"/>
    <property type="match status" value="1"/>
</dbReference>
<dbReference type="InterPro" id="IPR043502">
    <property type="entry name" value="DNA/RNA_pol_sf"/>
</dbReference>
<evidence type="ECO:0000313" key="22">
    <source>
        <dbReference type="EMBL" id="KAJ1530288.1"/>
    </source>
</evidence>
<name>A0AAV7XUQ9_9NEOP</name>
<keyword evidence="18" id="KW-0862">Zinc</keyword>
<dbReference type="InterPro" id="IPR001878">
    <property type="entry name" value="Znf_CCHC"/>
</dbReference>
<evidence type="ECO:0000256" key="4">
    <source>
        <dbReference type="ARBA" id="ARBA00022722"/>
    </source>
</evidence>
<reference evidence="22" key="1">
    <citation type="submission" date="2022-12" db="EMBL/GenBank/DDBJ databases">
        <title>Chromosome-level genome assembly of the bean flower thrips Megalurothrips usitatus.</title>
        <authorList>
            <person name="Ma L."/>
            <person name="Liu Q."/>
            <person name="Li H."/>
            <person name="Cai W."/>
        </authorList>
    </citation>
    <scope>NUCLEOTIDE SEQUENCE</scope>
    <source>
        <strain evidence="22">Cailab_2022a</strain>
    </source>
</reference>
<dbReference type="Pfam" id="PF00665">
    <property type="entry name" value="rve"/>
    <property type="match status" value="1"/>
</dbReference>
<dbReference type="InterPro" id="IPR012337">
    <property type="entry name" value="RNaseH-like_sf"/>
</dbReference>
<dbReference type="GO" id="GO:0004519">
    <property type="term" value="F:endonuclease activity"/>
    <property type="evidence" value="ECO:0007669"/>
    <property type="project" value="UniProtKB-KW"/>
</dbReference>
<keyword evidence="14" id="KW-0808">Transferase</keyword>
<feature type="domain" description="Integrase catalytic" evidence="21">
    <location>
        <begin position="459"/>
        <end position="629"/>
    </location>
</feature>
<dbReference type="GO" id="GO:0005524">
    <property type="term" value="F:ATP binding"/>
    <property type="evidence" value="ECO:0007669"/>
    <property type="project" value="UniProtKB-KW"/>
</dbReference>
<evidence type="ECO:0008006" key="24">
    <source>
        <dbReference type="Google" id="ProtNLM"/>
    </source>
</evidence>
<dbReference type="EMBL" id="JAPTSV010000002">
    <property type="protein sequence ID" value="KAJ1530288.1"/>
    <property type="molecule type" value="Genomic_DNA"/>
</dbReference>
<keyword evidence="7" id="KW-0064">Aspartyl protease</keyword>
<dbReference type="Pfam" id="PF22936">
    <property type="entry name" value="Pol_BBD"/>
    <property type="match status" value="1"/>
</dbReference>
<evidence type="ECO:0000256" key="14">
    <source>
        <dbReference type="ARBA" id="ARBA00022932"/>
    </source>
</evidence>
<dbReference type="InterPro" id="IPR036397">
    <property type="entry name" value="RNaseH_sf"/>
</dbReference>
<keyword evidence="3" id="KW-0645">Protease</keyword>
<dbReference type="PANTHER" id="PTHR42648">
    <property type="entry name" value="TRANSPOSASE, PUTATIVE-RELATED"/>
    <property type="match status" value="1"/>
</dbReference>
<comment type="caution">
    <text evidence="22">The sequence shown here is derived from an EMBL/GenBank/DDBJ whole genome shotgun (WGS) entry which is preliminary data.</text>
</comment>
<dbReference type="Pfam" id="PF14223">
    <property type="entry name" value="Retrotran_gag_2"/>
    <property type="match status" value="1"/>
</dbReference>
<feature type="region of interest" description="Disordered" evidence="19">
    <location>
        <begin position="218"/>
        <end position="253"/>
    </location>
</feature>
<evidence type="ECO:0000256" key="16">
    <source>
        <dbReference type="ARBA" id="ARBA00023172"/>
    </source>
</evidence>
<dbReference type="SUPFAM" id="SSF56672">
    <property type="entry name" value="DNA/RNA polymerases"/>
    <property type="match status" value="1"/>
</dbReference>
<dbReference type="GO" id="GO:0006310">
    <property type="term" value="P:DNA recombination"/>
    <property type="evidence" value="ECO:0007669"/>
    <property type="project" value="UniProtKB-KW"/>
</dbReference>
<gene>
    <name evidence="22" type="ORF">ONE63_005209</name>
</gene>
<evidence type="ECO:0000256" key="5">
    <source>
        <dbReference type="ARBA" id="ARBA00022723"/>
    </source>
</evidence>
<dbReference type="GO" id="GO:0003964">
    <property type="term" value="F:RNA-directed DNA polymerase activity"/>
    <property type="evidence" value="ECO:0007669"/>
    <property type="project" value="UniProtKB-KW"/>
</dbReference>
<dbReference type="SUPFAM" id="SSF53098">
    <property type="entry name" value="Ribonuclease H-like"/>
    <property type="match status" value="1"/>
</dbReference>
<dbReference type="Pfam" id="PF07727">
    <property type="entry name" value="RVT_2"/>
    <property type="match status" value="1"/>
</dbReference>
<evidence type="ECO:0000256" key="18">
    <source>
        <dbReference type="PROSITE-ProRule" id="PRU00047"/>
    </source>
</evidence>
<dbReference type="GO" id="GO:0004190">
    <property type="term" value="F:aspartic-type endopeptidase activity"/>
    <property type="evidence" value="ECO:0007669"/>
    <property type="project" value="UniProtKB-KW"/>
</dbReference>
<keyword evidence="12" id="KW-0229">DNA integration</keyword>
<dbReference type="PANTHER" id="PTHR42648:SF11">
    <property type="entry name" value="TRANSPOSON TY4-P GAG-POL POLYPROTEIN"/>
    <property type="match status" value="1"/>
</dbReference>
<dbReference type="InterPro" id="IPR013103">
    <property type="entry name" value="RVT_2"/>
</dbReference>
<sequence>MPSAPNIPAEDKLEGAGDYANWKFAMELMLRHDRCWEAVMGEGNQDMNERARTKICLNVKPSVYPHVRDHQTAKGVWDSLEKVFNDKSTVRRMTIQRSLHRIQLESFSNIEAYLTEIKSGCQTLSDLGSPMNDQAICDVILGGLTSDYAPMIMVLDGAGRTLTSEELTSTLMTSRIKKSETPEAAALYSSQRNEQNQQQSNIVCYNCGHPYHIAKDCKKNPKKEQNQKNNHYKSNKQKKPSSTKKSGESGFVVLSEDESDKERTLYTVALFTDKPKTKPARDGWFIDSGASSHMTCESDHLEKIQFIGDREIMAADDGKLACNSIGEMRLRHRTGEQKFGNVLHVPTLAVNLLSVGKMAENGCTLVFDNHGCRVYSQKVVEPPNPLMSASKDGALYKLDMPETAFKTTDWLWHRRLGHPSLQVLKKTKESVTGIGTLPSEDHCRTCLEGKMARLPFPKGGSTPAAEKLKLVHSDLCGPISPASWSGMRYVLTFTDDCTRKVLVYFLKHKSETFEKFQEFKSRMELESGNKLKCLRTDNDKVYLSTECQEFLKNHGISHETTVEYTPEQNGVSERMNRTLLDKARTMLLDAGLDQRYWAEAVSTSVYLRNRLETAPLPGTTPEEAWSGKPVDVSHLRIFGCDAYAHIPKEKRGKLDPKAERYIFPGYCEKSKAYRLGSVSNPTKTIKARDVRFIEDTEGQDVLQDYVSDQTPDEQKNPAAPEEIVTPNIQPKATTNISKNSDSQMQLAPRYPSRQRKEVRDPDFIYFTDLAYFSAGNEPSTVEEALASEDSPQWERAMSEELAALRENETWDIVARPVGSNVVQCKWVFKIKCGSDGSAQRYKARLVARGFSQRQGIDYNETFAPVARHTTLRLLFATAAELDLLHYHWDVQTAFLNGDLEETIYMEPPKGLKVDNNNVCKLKKSLYGLKQSPRSWNQKIDCFLKINNLCQSQHDPCLYFRVTNEIKLYVLIFVDDLFVFSSNPREILTLKEKLQESFKIRDLGPIQDCLGVKVCQSDAGTISLNQEGYIDKLLLRPDITYAVSYLSQFHHGYSEAHWTAAKRVLRYLKETKNFSLIFRKGQPEPVGFADADWGGDHVDRKSFTGFVFTVSHAAVS</sequence>
<keyword evidence="18" id="KW-0863">Zinc-finger</keyword>
<proteinExistence type="predicted"/>
<keyword evidence="5" id="KW-0479">Metal-binding</keyword>
<dbReference type="Gene3D" id="4.10.60.10">
    <property type="entry name" value="Zinc finger, CCHC-type"/>
    <property type="match status" value="1"/>
</dbReference>
<feature type="domain" description="CCHC-type" evidence="20">
    <location>
        <begin position="204"/>
        <end position="219"/>
    </location>
</feature>
<dbReference type="GO" id="GO:0042575">
    <property type="term" value="C:DNA polymerase complex"/>
    <property type="evidence" value="ECO:0007669"/>
    <property type="project" value="UniProtKB-ARBA"/>
</dbReference>
<evidence type="ECO:0000313" key="23">
    <source>
        <dbReference type="Proteomes" id="UP001075354"/>
    </source>
</evidence>
<keyword evidence="23" id="KW-1185">Reference proteome</keyword>
<dbReference type="InterPro" id="IPR054722">
    <property type="entry name" value="PolX-like_BBD"/>
</dbReference>
<protein>
    <recommendedName>
        <fullName evidence="24">Retrovirus-related Pol polyprotein from transposon TNT 1-94</fullName>
    </recommendedName>
</protein>
<evidence type="ECO:0000256" key="13">
    <source>
        <dbReference type="ARBA" id="ARBA00022918"/>
    </source>
</evidence>
<evidence type="ECO:0000256" key="17">
    <source>
        <dbReference type="ARBA" id="ARBA00023268"/>
    </source>
</evidence>
<evidence type="ECO:0000256" key="8">
    <source>
        <dbReference type="ARBA" id="ARBA00022759"/>
    </source>
</evidence>
<keyword evidence="14" id="KW-0239">DNA-directed DNA polymerase</keyword>
<dbReference type="GO" id="GO:0003887">
    <property type="term" value="F:DNA-directed DNA polymerase activity"/>
    <property type="evidence" value="ECO:0007669"/>
    <property type="project" value="UniProtKB-KW"/>
</dbReference>
<keyword evidence="11" id="KW-0460">Magnesium</keyword>
<feature type="compositionally biased region" description="Polar residues" evidence="19">
    <location>
        <begin position="726"/>
        <end position="745"/>
    </location>
</feature>
<keyword evidence="13" id="KW-0695">RNA-directed DNA polymerase</keyword>
<evidence type="ECO:0000256" key="11">
    <source>
        <dbReference type="ARBA" id="ARBA00022842"/>
    </source>
</evidence>
<keyword evidence="14" id="KW-0548">Nucleotidyltransferase</keyword>
<dbReference type="Gene3D" id="3.30.420.10">
    <property type="entry name" value="Ribonuclease H-like superfamily/Ribonuclease H"/>
    <property type="match status" value="1"/>
</dbReference>
<dbReference type="InterPro" id="IPR025724">
    <property type="entry name" value="GAG-pre-integrase_dom"/>
</dbReference>
<evidence type="ECO:0000256" key="19">
    <source>
        <dbReference type="SAM" id="MobiDB-lite"/>
    </source>
</evidence>
<dbReference type="PROSITE" id="PS50158">
    <property type="entry name" value="ZF_CCHC"/>
    <property type="match status" value="1"/>
</dbReference>
<organism evidence="22 23">
    <name type="scientific">Megalurothrips usitatus</name>
    <name type="common">bean blossom thrips</name>
    <dbReference type="NCBI Taxonomy" id="439358"/>
    <lineage>
        <taxon>Eukaryota</taxon>
        <taxon>Metazoa</taxon>
        <taxon>Ecdysozoa</taxon>
        <taxon>Arthropoda</taxon>
        <taxon>Hexapoda</taxon>
        <taxon>Insecta</taxon>
        <taxon>Pterygota</taxon>
        <taxon>Neoptera</taxon>
        <taxon>Paraneoptera</taxon>
        <taxon>Thysanoptera</taxon>
        <taxon>Terebrantia</taxon>
        <taxon>Thripoidea</taxon>
        <taxon>Thripidae</taxon>
        <taxon>Megalurothrips</taxon>
    </lineage>
</organism>
<evidence type="ECO:0000256" key="7">
    <source>
        <dbReference type="ARBA" id="ARBA00022750"/>
    </source>
</evidence>
<keyword evidence="17" id="KW-0511">Multifunctional enzyme</keyword>
<accession>A0AAV7XUQ9</accession>
<evidence type="ECO:0000256" key="10">
    <source>
        <dbReference type="ARBA" id="ARBA00022840"/>
    </source>
</evidence>
<dbReference type="PROSITE" id="PS50994">
    <property type="entry name" value="INTEGRASE"/>
    <property type="match status" value="1"/>
</dbReference>
<evidence type="ECO:0000256" key="6">
    <source>
        <dbReference type="ARBA" id="ARBA00022741"/>
    </source>
</evidence>
<keyword evidence="15" id="KW-0917">Virion maturation</keyword>
<evidence type="ECO:0000256" key="12">
    <source>
        <dbReference type="ARBA" id="ARBA00022908"/>
    </source>
</evidence>
<dbReference type="GO" id="GO:0003676">
    <property type="term" value="F:nucleic acid binding"/>
    <property type="evidence" value="ECO:0007669"/>
    <property type="project" value="InterPro"/>
</dbReference>
<keyword evidence="6" id="KW-0547">Nucleotide-binding</keyword>
<evidence type="ECO:0000256" key="1">
    <source>
        <dbReference type="ARBA" id="ARBA00002180"/>
    </source>
</evidence>
<feature type="compositionally biased region" description="Basic residues" evidence="19">
    <location>
        <begin position="230"/>
        <end position="242"/>
    </location>
</feature>
<evidence type="ECO:0000256" key="2">
    <source>
        <dbReference type="ARBA" id="ARBA00022612"/>
    </source>
</evidence>
<evidence type="ECO:0000259" key="20">
    <source>
        <dbReference type="PROSITE" id="PS50158"/>
    </source>
</evidence>
<dbReference type="InterPro" id="IPR039537">
    <property type="entry name" value="Retrotran_Ty1/copia-like"/>
</dbReference>
<dbReference type="InterPro" id="IPR001584">
    <property type="entry name" value="Integrase_cat-core"/>
</dbReference>
<keyword evidence="16" id="KW-0233">DNA recombination</keyword>
<dbReference type="GO" id="GO:0006508">
    <property type="term" value="P:proteolysis"/>
    <property type="evidence" value="ECO:0007669"/>
    <property type="project" value="UniProtKB-KW"/>
</dbReference>
<evidence type="ECO:0000259" key="21">
    <source>
        <dbReference type="PROSITE" id="PS50994"/>
    </source>
</evidence>
<keyword evidence="4" id="KW-0540">Nuclease</keyword>
<dbReference type="GO" id="GO:0008270">
    <property type="term" value="F:zinc ion binding"/>
    <property type="evidence" value="ECO:0007669"/>
    <property type="project" value="UniProtKB-KW"/>
</dbReference>
<feature type="region of interest" description="Disordered" evidence="19">
    <location>
        <begin position="708"/>
        <end position="753"/>
    </location>
</feature>
<dbReference type="Pfam" id="PF25597">
    <property type="entry name" value="SH3_retrovirus"/>
    <property type="match status" value="1"/>
</dbReference>
<dbReference type="Proteomes" id="UP001075354">
    <property type="component" value="Chromosome 2"/>
</dbReference>
<keyword evidence="10" id="KW-0067">ATP-binding</keyword>
<keyword evidence="2" id="KW-1188">Viral release from host cell</keyword>
<keyword evidence="9" id="KW-0378">Hydrolase</keyword>
<comment type="function">
    <text evidence="1">The aspartyl protease (PR) mediates the proteolytic cleavages of the Gag and Gag-Pol polyproteins after assembly of the VLP.</text>
</comment>